<name>A0AAN1PVG9_VIBVL</name>
<sequence length="247" mass="28026">MQEALENLLESAIDDAEMSIRDCFDGFLSEAGEAIEAEALKRVRKARLRNFYLNNNIAFVNFFKNIEFAKKIKNENLSASIMFSSIATESVVMQAIVKPLIFSSIVNEDLSQLITSEFKKKMNINKAKSYLDTLIKPILGDQFLISSKNVTYKDKSYNLWNSRVELSSVRNKIAHDGSECKSENDVEFSILISEDFKVIAISILNEVELCLDEENLIKDAKQASLFDNEETNENNYPKDVISGINYS</sequence>
<dbReference type="Proteomes" id="UP000263418">
    <property type="component" value="Chromosome 3"/>
</dbReference>
<gene>
    <name evidence="1" type="ORF">FORC53_5231</name>
</gene>
<evidence type="ECO:0000313" key="2">
    <source>
        <dbReference type="Proteomes" id="UP000263418"/>
    </source>
</evidence>
<accession>A0AAN1PVG9</accession>
<dbReference type="AlphaFoldDB" id="A0AAN1PVG9"/>
<dbReference type="RefSeq" id="WP_053318419.1">
    <property type="nucleotide sequence ID" value="NZ_CP019292.1"/>
</dbReference>
<reference evidence="1 2" key="1">
    <citation type="submission" date="2017-03" db="EMBL/GenBank/DDBJ databases">
        <title>Complete Genome Sequence of Vibrio vulnificus FORC_053.</title>
        <authorList>
            <consortium name="Food-borne Pathogen Omics Research Center"/>
            <person name="Chung H.Y."/>
            <person name="Na E.J."/>
            <person name="Song J.S."/>
            <person name="Kim H."/>
            <person name="Lee J.-H."/>
            <person name="Ryu S."/>
            <person name="Choi S.H."/>
        </authorList>
    </citation>
    <scope>NUCLEOTIDE SEQUENCE [LARGE SCALE GENOMIC DNA]</scope>
    <source>
        <strain evidence="1 2">FORC_053</strain>
    </source>
</reference>
<proteinExistence type="predicted"/>
<evidence type="ECO:0000313" key="1">
    <source>
        <dbReference type="EMBL" id="AXX63570.1"/>
    </source>
</evidence>
<protein>
    <submittedName>
        <fullName evidence="1">Uncharacterized protein</fullName>
    </submittedName>
</protein>
<organism evidence="1 2">
    <name type="scientific">Vibrio vulnificus</name>
    <dbReference type="NCBI Taxonomy" id="672"/>
    <lineage>
        <taxon>Bacteria</taxon>
        <taxon>Pseudomonadati</taxon>
        <taxon>Pseudomonadota</taxon>
        <taxon>Gammaproteobacteria</taxon>
        <taxon>Vibrionales</taxon>
        <taxon>Vibrionaceae</taxon>
        <taxon>Vibrio</taxon>
    </lineage>
</organism>
<dbReference type="EMBL" id="CP019292">
    <property type="protein sequence ID" value="AXX63570.1"/>
    <property type="molecule type" value="Genomic_DNA"/>
</dbReference>